<evidence type="ECO:0000256" key="7">
    <source>
        <dbReference type="ARBA" id="ARBA00023157"/>
    </source>
</evidence>
<dbReference type="GO" id="GO:0050829">
    <property type="term" value="P:defense response to Gram-negative bacterium"/>
    <property type="evidence" value="ECO:0007669"/>
    <property type="project" value="TreeGrafter"/>
</dbReference>
<dbReference type="PANTHER" id="PTHR11437">
    <property type="entry name" value="RIBONUCLEASE"/>
    <property type="match status" value="1"/>
</dbReference>
<dbReference type="InterPro" id="IPR036816">
    <property type="entry name" value="RNaseA-like_dom_sf"/>
</dbReference>
<keyword evidence="11" id="KW-1185">Reference proteome</keyword>
<dbReference type="InterPro" id="IPR001427">
    <property type="entry name" value="RNaseA"/>
</dbReference>
<dbReference type="PANTHER" id="PTHR11437:SF10">
    <property type="entry name" value="ANGIOGENIN-RELATED"/>
    <property type="match status" value="1"/>
</dbReference>
<evidence type="ECO:0000256" key="8">
    <source>
        <dbReference type="RuleBase" id="RU000651"/>
    </source>
</evidence>
<evidence type="ECO:0000256" key="4">
    <source>
        <dbReference type="ARBA" id="ARBA00022722"/>
    </source>
</evidence>
<proteinExistence type="inferred from homology"/>
<dbReference type="InParanoid" id="A0A667WZ10"/>
<name>A0A667WZ10_9TELE</name>
<dbReference type="InterPro" id="IPR023411">
    <property type="entry name" value="RNaseA_AS"/>
</dbReference>
<reference evidence="10" key="1">
    <citation type="submission" date="2019-06" db="EMBL/GenBank/DDBJ databases">
        <authorList>
            <consortium name="Wellcome Sanger Institute Data Sharing"/>
        </authorList>
    </citation>
    <scope>NUCLEOTIDE SEQUENCE [LARGE SCALE GENOMIC DNA]</scope>
</reference>
<sequence length="132" mass="15053">MLKISPADVYPRYQKFIDQHINRQMRIDRCDAVINGKRISKTNSNECKETNTFIRANLNTVRSVCERGGVPAGNGLTRSLNPFDIVVCTLKNHGGTVPHCRYRGQSRTRYINFACDRGYPVHFDGDIVHLEN</sequence>
<organism evidence="10 11">
    <name type="scientific">Myripristis murdjan</name>
    <name type="common">pinecone soldierfish</name>
    <dbReference type="NCBI Taxonomy" id="586833"/>
    <lineage>
        <taxon>Eukaryota</taxon>
        <taxon>Metazoa</taxon>
        <taxon>Chordata</taxon>
        <taxon>Craniata</taxon>
        <taxon>Vertebrata</taxon>
        <taxon>Euteleostomi</taxon>
        <taxon>Actinopterygii</taxon>
        <taxon>Neopterygii</taxon>
        <taxon>Teleostei</taxon>
        <taxon>Neoteleostei</taxon>
        <taxon>Acanthomorphata</taxon>
        <taxon>Holocentriformes</taxon>
        <taxon>Holocentridae</taxon>
        <taxon>Myripristis</taxon>
    </lineage>
</organism>
<protein>
    <recommendedName>
        <fullName evidence="9">Ribonuclease A-domain domain-containing protein</fullName>
    </recommendedName>
</protein>
<comment type="subcellular location">
    <subcellularLocation>
        <location evidence="1">Secreted</location>
    </subcellularLocation>
</comment>
<keyword evidence="4 8" id="KW-0540">Nuclease</keyword>
<accession>A0A667WZ10</accession>
<dbReference type="Gene3D" id="3.10.130.10">
    <property type="entry name" value="Ribonuclease A-like domain"/>
    <property type="match status" value="1"/>
</dbReference>
<evidence type="ECO:0000256" key="6">
    <source>
        <dbReference type="ARBA" id="ARBA00022801"/>
    </source>
</evidence>
<evidence type="ECO:0000313" key="10">
    <source>
        <dbReference type="Ensembl" id="ENSMMDP00005002101.1"/>
    </source>
</evidence>
<dbReference type="PRINTS" id="PR00794">
    <property type="entry name" value="RIBONUCLEASE"/>
</dbReference>
<dbReference type="GO" id="GO:0003676">
    <property type="term" value="F:nucleic acid binding"/>
    <property type="evidence" value="ECO:0007669"/>
    <property type="project" value="InterPro"/>
</dbReference>
<dbReference type="Pfam" id="PF00074">
    <property type="entry name" value="RnaseA"/>
    <property type="match status" value="1"/>
</dbReference>
<dbReference type="SUPFAM" id="SSF54076">
    <property type="entry name" value="RNase A-like"/>
    <property type="match status" value="1"/>
</dbReference>
<dbReference type="FunCoup" id="A0A667WZ10">
    <property type="interactions" value="1093"/>
</dbReference>
<dbReference type="AlphaFoldDB" id="A0A667WZ10"/>
<dbReference type="InterPro" id="IPR023412">
    <property type="entry name" value="RNaseA_domain"/>
</dbReference>
<evidence type="ECO:0000259" key="9">
    <source>
        <dbReference type="SMART" id="SM00092"/>
    </source>
</evidence>
<keyword evidence="6 8" id="KW-0378">Hydrolase</keyword>
<dbReference type="GO" id="GO:0004519">
    <property type="term" value="F:endonuclease activity"/>
    <property type="evidence" value="ECO:0007669"/>
    <property type="project" value="UniProtKB-KW"/>
</dbReference>
<dbReference type="GO" id="GO:0001525">
    <property type="term" value="P:angiogenesis"/>
    <property type="evidence" value="ECO:0007669"/>
    <property type="project" value="TreeGrafter"/>
</dbReference>
<reference evidence="10" key="2">
    <citation type="submission" date="2025-08" db="UniProtKB">
        <authorList>
            <consortium name="Ensembl"/>
        </authorList>
    </citation>
    <scope>IDENTIFICATION</scope>
</reference>
<dbReference type="SMR" id="A0A667WZ10"/>
<dbReference type="PROSITE" id="PS00127">
    <property type="entry name" value="RNASE_PANCREATIC"/>
    <property type="match status" value="1"/>
</dbReference>
<comment type="similarity">
    <text evidence="2 8">Belongs to the pancreatic ribonuclease family.</text>
</comment>
<evidence type="ECO:0000256" key="1">
    <source>
        <dbReference type="ARBA" id="ARBA00004613"/>
    </source>
</evidence>
<keyword evidence="3" id="KW-0964">Secreted</keyword>
<dbReference type="GO" id="GO:0005576">
    <property type="term" value="C:extracellular region"/>
    <property type="evidence" value="ECO:0007669"/>
    <property type="project" value="UniProtKB-SubCell"/>
</dbReference>
<keyword evidence="7" id="KW-1015">Disulfide bond</keyword>
<evidence type="ECO:0000256" key="3">
    <source>
        <dbReference type="ARBA" id="ARBA00022525"/>
    </source>
</evidence>
<dbReference type="CDD" id="cd06265">
    <property type="entry name" value="RNase_A_canonical"/>
    <property type="match status" value="1"/>
</dbReference>
<dbReference type="GO" id="GO:0004540">
    <property type="term" value="F:RNA nuclease activity"/>
    <property type="evidence" value="ECO:0007669"/>
    <property type="project" value="TreeGrafter"/>
</dbReference>
<feature type="domain" description="Ribonuclease A-domain" evidence="9">
    <location>
        <begin position="9"/>
        <end position="127"/>
    </location>
</feature>
<dbReference type="GeneTree" id="ENSGT00940000157645"/>
<evidence type="ECO:0000313" key="11">
    <source>
        <dbReference type="Proteomes" id="UP000472263"/>
    </source>
</evidence>
<dbReference type="GO" id="GO:0050830">
    <property type="term" value="P:defense response to Gram-positive bacterium"/>
    <property type="evidence" value="ECO:0007669"/>
    <property type="project" value="TreeGrafter"/>
</dbReference>
<dbReference type="Proteomes" id="UP000472263">
    <property type="component" value="Chromosome 10"/>
</dbReference>
<keyword evidence="5 8" id="KW-0255">Endonuclease</keyword>
<dbReference type="Ensembl" id="ENSMMDT00005002135.1">
    <property type="protein sequence ID" value="ENSMMDP00005002101.1"/>
    <property type="gene ID" value="ENSMMDG00005001119.1"/>
</dbReference>
<dbReference type="SMART" id="SM00092">
    <property type="entry name" value="RNAse_Pc"/>
    <property type="match status" value="1"/>
</dbReference>
<evidence type="ECO:0000256" key="2">
    <source>
        <dbReference type="ARBA" id="ARBA00005600"/>
    </source>
</evidence>
<reference evidence="10" key="3">
    <citation type="submission" date="2025-09" db="UniProtKB">
        <authorList>
            <consortium name="Ensembl"/>
        </authorList>
    </citation>
    <scope>IDENTIFICATION</scope>
</reference>
<dbReference type="GO" id="GO:0016787">
    <property type="term" value="F:hydrolase activity"/>
    <property type="evidence" value="ECO:0007669"/>
    <property type="project" value="UniProtKB-KW"/>
</dbReference>
<evidence type="ECO:0000256" key="5">
    <source>
        <dbReference type="ARBA" id="ARBA00022759"/>
    </source>
</evidence>